<feature type="coiled-coil region" evidence="2">
    <location>
        <begin position="93"/>
        <end position="165"/>
    </location>
</feature>
<keyword evidence="2" id="KW-0175">Coiled coil</keyword>
<evidence type="ECO:0000313" key="4">
    <source>
        <dbReference type="Proteomes" id="UP001161497"/>
    </source>
</evidence>
<dbReference type="InterPro" id="IPR006143">
    <property type="entry name" value="RND_pump_MFP"/>
</dbReference>
<protein>
    <submittedName>
        <fullName evidence="3">Membrane-fusion protein</fullName>
    </submittedName>
</protein>
<dbReference type="Gene3D" id="2.40.30.170">
    <property type="match status" value="1"/>
</dbReference>
<evidence type="ECO:0000256" key="2">
    <source>
        <dbReference type="SAM" id="Coils"/>
    </source>
</evidence>
<dbReference type="PANTHER" id="PTHR30469:SF15">
    <property type="entry name" value="HLYD FAMILY OF SECRETION PROTEINS"/>
    <property type="match status" value="1"/>
</dbReference>
<proteinExistence type="inferred from homology"/>
<dbReference type="EMBL" id="OX458932">
    <property type="protein sequence ID" value="CAI9085148.1"/>
    <property type="molecule type" value="Genomic_DNA"/>
</dbReference>
<evidence type="ECO:0000256" key="1">
    <source>
        <dbReference type="ARBA" id="ARBA00009477"/>
    </source>
</evidence>
<reference evidence="3" key="1">
    <citation type="submission" date="2023-03" db="EMBL/GenBank/DDBJ databases">
        <authorList>
            <person name="Cremers G."/>
            <person name="Picone N."/>
        </authorList>
    </citation>
    <scope>NUCLEOTIDE SEQUENCE</scope>
    <source>
        <strain evidence="3">Sample_alias</strain>
    </source>
</reference>
<gene>
    <name evidence="3" type="primary">acrA</name>
    <name evidence="3" type="ORF">MFUM_0768</name>
</gene>
<dbReference type="Gene3D" id="2.40.50.100">
    <property type="match status" value="1"/>
</dbReference>
<dbReference type="Gene3D" id="1.10.287.470">
    <property type="entry name" value="Helix hairpin bin"/>
    <property type="match status" value="1"/>
</dbReference>
<comment type="similarity">
    <text evidence="1">Belongs to the membrane fusion protein (MFP) (TC 8.A.1) family.</text>
</comment>
<dbReference type="SUPFAM" id="SSF111369">
    <property type="entry name" value="HlyD-like secretion proteins"/>
    <property type="match status" value="1"/>
</dbReference>
<keyword evidence="4" id="KW-1185">Reference proteome</keyword>
<dbReference type="PANTHER" id="PTHR30469">
    <property type="entry name" value="MULTIDRUG RESISTANCE PROTEIN MDTA"/>
    <property type="match status" value="1"/>
</dbReference>
<accession>A0ABN8XFY7</accession>
<organism evidence="3 4">
    <name type="scientific">Candidatus Methylacidiphilum fumarolicum</name>
    <dbReference type="NCBI Taxonomy" id="591154"/>
    <lineage>
        <taxon>Bacteria</taxon>
        <taxon>Pseudomonadati</taxon>
        <taxon>Verrucomicrobiota</taxon>
        <taxon>Methylacidiphilae</taxon>
        <taxon>Methylacidiphilales</taxon>
        <taxon>Methylacidiphilaceae</taxon>
        <taxon>Methylacidiphilum (ex Ratnadevi et al. 2023)</taxon>
    </lineage>
</organism>
<sequence length="302" mass="33950">MRKWFVFSLSFCSVFMLWWPMALKGEGLFKDSPEASQSESLEPLLEEKGSYQAVLLPIADLRLSAKASGILEKFFFEEGACVKKGDIIAQLNSEEEKAEIARAEAEIGVHEAEVEKAEVEFKRIEGLYKEEIVSPKQFEEAKYNYQMAQNKLKEARALLITAQNRLESKIVRSPIEGVFFKKLRNEGESVERLEPVARVIDVSELQMVIYCESKYFGKLHPKDKLSVKLVDGPFAGKVVETTVVYVDPFLDPASGTFRVKLVMPASKEVVAGITAEVVIPENKEEFPSHSPIIGLNVGEKIR</sequence>
<dbReference type="NCBIfam" id="TIGR01730">
    <property type="entry name" value="RND_mfp"/>
    <property type="match status" value="1"/>
</dbReference>
<dbReference type="Proteomes" id="UP001161497">
    <property type="component" value="Chromosome"/>
</dbReference>
<evidence type="ECO:0000313" key="3">
    <source>
        <dbReference type="EMBL" id="CAI9085148.1"/>
    </source>
</evidence>
<name>A0ABN8XFY7_9BACT</name>